<dbReference type="PROSITE" id="PS50878">
    <property type="entry name" value="RT_POL"/>
    <property type="match status" value="1"/>
</dbReference>
<keyword evidence="3" id="KW-1185">Reference proteome</keyword>
<dbReference type="InterPro" id="IPR043502">
    <property type="entry name" value="DNA/RNA_pol_sf"/>
</dbReference>
<accession>A0A482X0K0</accession>
<dbReference type="EMBL" id="QKKF02021599">
    <property type="protein sequence ID" value="RZF38840.1"/>
    <property type="molecule type" value="Genomic_DNA"/>
</dbReference>
<name>A0A482X0K0_LAOST</name>
<evidence type="ECO:0000313" key="2">
    <source>
        <dbReference type="EMBL" id="RZF38840.1"/>
    </source>
</evidence>
<dbReference type="AlphaFoldDB" id="A0A482X0K0"/>
<dbReference type="Pfam" id="PF00078">
    <property type="entry name" value="RVT_1"/>
    <property type="match status" value="1"/>
</dbReference>
<evidence type="ECO:0000313" key="3">
    <source>
        <dbReference type="Proteomes" id="UP000291343"/>
    </source>
</evidence>
<proteinExistence type="predicted"/>
<dbReference type="STRING" id="195883.A0A482X0K0"/>
<organism evidence="2 3">
    <name type="scientific">Laodelphax striatellus</name>
    <name type="common">Small brown planthopper</name>
    <name type="synonym">Delphax striatella</name>
    <dbReference type="NCBI Taxonomy" id="195883"/>
    <lineage>
        <taxon>Eukaryota</taxon>
        <taxon>Metazoa</taxon>
        <taxon>Ecdysozoa</taxon>
        <taxon>Arthropoda</taxon>
        <taxon>Hexapoda</taxon>
        <taxon>Insecta</taxon>
        <taxon>Pterygota</taxon>
        <taxon>Neoptera</taxon>
        <taxon>Paraneoptera</taxon>
        <taxon>Hemiptera</taxon>
        <taxon>Auchenorrhyncha</taxon>
        <taxon>Fulgoroidea</taxon>
        <taxon>Delphacidae</taxon>
        <taxon>Criomorphinae</taxon>
        <taxon>Laodelphax</taxon>
    </lineage>
</organism>
<dbReference type="SUPFAM" id="SSF56672">
    <property type="entry name" value="DNA/RNA polymerases"/>
    <property type="match status" value="1"/>
</dbReference>
<feature type="domain" description="Reverse transcriptase" evidence="1">
    <location>
        <begin position="1"/>
        <end position="83"/>
    </location>
</feature>
<protein>
    <recommendedName>
        <fullName evidence="1">Reverse transcriptase domain-containing protein</fullName>
    </recommendedName>
</protein>
<dbReference type="PANTHER" id="PTHR47027">
    <property type="entry name" value="REVERSE TRANSCRIPTASE DOMAIN-CONTAINING PROTEIN"/>
    <property type="match status" value="1"/>
</dbReference>
<reference evidence="2 3" key="1">
    <citation type="journal article" date="2017" name="Gigascience">
        <title>Genome sequence of the small brown planthopper, Laodelphax striatellus.</title>
        <authorList>
            <person name="Zhu J."/>
            <person name="Jiang F."/>
            <person name="Wang X."/>
            <person name="Yang P."/>
            <person name="Bao Y."/>
            <person name="Zhao W."/>
            <person name="Wang W."/>
            <person name="Lu H."/>
            <person name="Wang Q."/>
            <person name="Cui N."/>
            <person name="Li J."/>
            <person name="Chen X."/>
            <person name="Luo L."/>
            <person name="Yu J."/>
            <person name="Kang L."/>
            <person name="Cui F."/>
        </authorList>
    </citation>
    <scope>NUCLEOTIDE SEQUENCE [LARGE SCALE GENOMIC DNA]</scope>
    <source>
        <strain evidence="2">Lst14</strain>
    </source>
</reference>
<sequence length="240" mass="28223">MNRMLQYMAYADDVVLIARNKQTLRDAFKQLNERSAHFGLSINESKTKYLESSRTRQVVERSVILDDYSFERLNSFKYLGSVITDDNNVEADIKAKLAAGNRCYYALSQYLRSKTLSRKIKIEIYNTIIKPVCVYGAETWVLTKKDEDLLNTWERKILRRIYGPVNIDGEWRIRTNQELRDLYKKSQIVDDIKIRRLSWLGHVERMSDMRAVKRVFRGNPGGRRLRGALECVGWRTLKKT</sequence>
<dbReference type="GO" id="GO:0071897">
    <property type="term" value="P:DNA biosynthetic process"/>
    <property type="evidence" value="ECO:0007669"/>
    <property type="project" value="UniProtKB-ARBA"/>
</dbReference>
<dbReference type="InterPro" id="IPR000477">
    <property type="entry name" value="RT_dom"/>
</dbReference>
<dbReference type="OrthoDB" id="6617084at2759"/>
<evidence type="ECO:0000259" key="1">
    <source>
        <dbReference type="PROSITE" id="PS50878"/>
    </source>
</evidence>
<dbReference type="InParanoid" id="A0A482X0K0"/>
<dbReference type="PANTHER" id="PTHR47027:SF29">
    <property type="entry name" value="C2H2-TYPE DOMAIN-CONTAINING PROTEIN"/>
    <property type="match status" value="1"/>
</dbReference>
<comment type="caution">
    <text evidence="2">The sequence shown here is derived from an EMBL/GenBank/DDBJ whole genome shotgun (WGS) entry which is preliminary data.</text>
</comment>
<gene>
    <name evidence="2" type="ORF">LSTR_LSTR013781</name>
</gene>
<dbReference type="Proteomes" id="UP000291343">
    <property type="component" value="Unassembled WGS sequence"/>
</dbReference>